<dbReference type="Proteomes" id="UP000013827">
    <property type="component" value="Unassembled WGS sequence"/>
</dbReference>
<dbReference type="PROSITE" id="PS50088">
    <property type="entry name" value="ANK_REPEAT"/>
    <property type="match status" value="3"/>
</dbReference>
<dbReference type="InterPro" id="IPR036770">
    <property type="entry name" value="Ankyrin_rpt-contain_sf"/>
</dbReference>
<feature type="repeat" description="ANK" evidence="3">
    <location>
        <begin position="110"/>
        <end position="143"/>
    </location>
</feature>
<dbReference type="PANTHER" id="PTHR24198">
    <property type="entry name" value="ANKYRIN REPEAT AND PROTEIN KINASE DOMAIN-CONTAINING PROTEIN"/>
    <property type="match status" value="1"/>
</dbReference>
<dbReference type="SMART" id="SM00248">
    <property type="entry name" value="ANK"/>
    <property type="match status" value="3"/>
</dbReference>
<evidence type="ECO:0000256" key="3">
    <source>
        <dbReference type="PROSITE-ProRule" id="PRU00023"/>
    </source>
</evidence>
<reference evidence="4" key="2">
    <citation type="submission" date="2024-10" db="UniProtKB">
        <authorList>
            <consortium name="EnsemblProtists"/>
        </authorList>
    </citation>
    <scope>IDENTIFICATION</scope>
</reference>
<feature type="repeat" description="ANK" evidence="3">
    <location>
        <begin position="179"/>
        <end position="211"/>
    </location>
</feature>
<dbReference type="PaxDb" id="2903-EOD35130"/>
<dbReference type="HOGENOM" id="CLU_575475_0_0_1"/>
<dbReference type="Pfam" id="PF12796">
    <property type="entry name" value="Ank_2"/>
    <property type="match status" value="1"/>
</dbReference>
<dbReference type="Gene3D" id="1.25.40.20">
    <property type="entry name" value="Ankyrin repeat-containing domain"/>
    <property type="match status" value="1"/>
</dbReference>
<evidence type="ECO:0000313" key="5">
    <source>
        <dbReference type="Proteomes" id="UP000013827"/>
    </source>
</evidence>
<keyword evidence="5" id="KW-1185">Reference proteome</keyword>
<dbReference type="InterPro" id="IPR002110">
    <property type="entry name" value="Ankyrin_rpt"/>
</dbReference>
<dbReference type="AlphaFoldDB" id="A0A0D3KH95"/>
<dbReference type="GeneID" id="17280404"/>
<sequence>MRTVNISDYTQIHPQGASVGERTPSLTLGDCQRARASECSRQHSLAARCLAACAPFRCCPVASFQNREVSHAIVNNDLAALRRALALRTANNSKCMSSCHPGVNGGIDGTSGNALHLAIAGGGSAEVVHELVQSGANINQSDRSGALPLHLAAARGDASVLEVLLQSGQVVSLEDVDVGDRSALQHAAEGAHWDCVRLLLQHGASAHALASRRVDDGVKRSAEAAAVCEGLWRPAVRFCAVVALGGEGRRASCTHPALATSCDDSEFHRLLDKLVRSAQLQRHSDLTVLTELGMMHYNLLPTQGLLFMAVTIKEMAQPDAFTFLRNLRDRVFREFPQAAAPAGSPSQFEEPQAEALLRAACTDTDRRYVPRVEPRLPAPYGGPELPSRALVWVETARNLGLERAAIAPVSETERAGWQGAIRGLRRSSSGSTLGVPEVAQAYSHNMVEGHLTDQLAGVRARVEGLDRPHATALLP</sequence>
<dbReference type="Gene3D" id="3.30.450.50">
    <property type="entry name" value="Longin domain"/>
    <property type="match status" value="1"/>
</dbReference>
<accession>A0A0D3KH95</accession>
<dbReference type="eggNOG" id="KOG4177">
    <property type="taxonomic scope" value="Eukaryota"/>
</dbReference>
<dbReference type="EnsemblProtists" id="EOD35130">
    <property type="protein sequence ID" value="EOD35130"/>
    <property type="gene ID" value="EMIHUDRAFT_252666"/>
</dbReference>
<proteinExistence type="predicted"/>
<dbReference type="RefSeq" id="XP_005787559.1">
    <property type="nucleotide sequence ID" value="XM_005787502.1"/>
</dbReference>
<dbReference type="KEGG" id="ehx:EMIHUDRAFT_252666"/>
<evidence type="ECO:0000313" key="4">
    <source>
        <dbReference type="EnsemblProtists" id="EOD35130"/>
    </source>
</evidence>
<evidence type="ECO:0000256" key="2">
    <source>
        <dbReference type="ARBA" id="ARBA00023043"/>
    </source>
</evidence>
<dbReference type="PRINTS" id="PR01415">
    <property type="entry name" value="ANKYRIN"/>
</dbReference>
<dbReference type="PROSITE" id="PS50297">
    <property type="entry name" value="ANK_REP_REGION"/>
    <property type="match status" value="2"/>
</dbReference>
<organism evidence="4 5">
    <name type="scientific">Emiliania huxleyi (strain CCMP1516)</name>
    <dbReference type="NCBI Taxonomy" id="280463"/>
    <lineage>
        <taxon>Eukaryota</taxon>
        <taxon>Haptista</taxon>
        <taxon>Haptophyta</taxon>
        <taxon>Prymnesiophyceae</taxon>
        <taxon>Isochrysidales</taxon>
        <taxon>Noelaerhabdaceae</taxon>
        <taxon>Emiliania</taxon>
    </lineage>
</organism>
<dbReference type="SUPFAM" id="SSF48403">
    <property type="entry name" value="Ankyrin repeat"/>
    <property type="match status" value="1"/>
</dbReference>
<protein>
    <submittedName>
        <fullName evidence="4">Uncharacterized protein</fullName>
    </submittedName>
</protein>
<keyword evidence="2 3" id="KW-0040">ANK repeat</keyword>
<reference evidence="5" key="1">
    <citation type="journal article" date="2013" name="Nature">
        <title>Pan genome of the phytoplankton Emiliania underpins its global distribution.</title>
        <authorList>
            <person name="Read B.A."/>
            <person name="Kegel J."/>
            <person name="Klute M.J."/>
            <person name="Kuo A."/>
            <person name="Lefebvre S.C."/>
            <person name="Maumus F."/>
            <person name="Mayer C."/>
            <person name="Miller J."/>
            <person name="Monier A."/>
            <person name="Salamov A."/>
            <person name="Young J."/>
            <person name="Aguilar M."/>
            <person name="Claverie J.M."/>
            <person name="Frickenhaus S."/>
            <person name="Gonzalez K."/>
            <person name="Herman E.K."/>
            <person name="Lin Y.C."/>
            <person name="Napier J."/>
            <person name="Ogata H."/>
            <person name="Sarno A.F."/>
            <person name="Shmutz J."/>
            <person name="Schroeder D."/>
            <person name="de Vargas C."/>
            <person name="Verret F."/>
            <person name="von Dassow P."/>
            <person name="Valentin K."/>
            <person name="Van de Peer Y."/>
            <person name="Wheeler G."/>
            <person name="Dacks J.B."/>
            <person name="Delwiche C.F."/>
            <person name="Dyhrman S.T."/>
            <person name="Glockner G."/>
            <person name="John U."/>
            <person name="Richards T."/>
            <person name="Worden A.Z."/>
            <person name="Zhang X."/>
            <person name="Grigoriev I.V."/>
            <person name="Allen A.E."/>
            <person name="Bidle K."/>
            <person name="Borodovsky M."/>
            <person name="Bowler C."/>
            <person name="Brownlee C."/>
            <person name="Cock J.M."/>
            <person name="Elias M."/>
            <person name="Gladyshev V.N."/>
            <person name="Groth M."/>
            <person name="Guda C."/>
            <person name="Hadaegh A."/>
            <person name="Iglesias-Rodriguez M.D."/>
            <person name="Jenkins J."/>
            <person name="Jones B.M."/>
            <person name="Lawson T."/>
            <person name="Leese F."/>
            <person name="Lindquist E."/>
            <person name="Lobanov A."/>
            <person name="Lomsadze A."/>
            <person name="Malik S.B."/>
            <person name="Marsh M.E."/>
            <person name="Mackinder L."/>
            <person name="Mock T."/>
            <person name="Mueller-Roeber B."/>
            <person name="Pagarete A."/>
            <person name="Parker M."/>
            <person name="Probert I."/>
            <person name="Quesneville H."/>
            <person name="Raines C."/>
            <person name="Rensing S.A."/>
            <person name="Riano-Pachon D.M."/>
            <person name="Richier S."/>
            <person name="Rokitta S."/>
            <person name="Shiraiwa Y."/>
            <person name="Soanes D.M."/>
            <person name="van der Giezen M."/>
            <person name="Wahlund T.M."/>
            <person name="Williams B."/>
            <person name="Wilson W."/>
            <person name="Wolfe G."/>
            <person name="Wurch L.L."/>
        </authorList>
    </citation>
    <scope>NUCLEOTIDE SEQUENCE</scope>
</reference>
<dbReference type="PANTHER" id="PTHR24198:SF165">
    <property type="entry name" value="ANKYRIN REPEAT-CONTAINING PROTEIN-RELATED"/>
    <property type="match status" value="1"/>
</dbReference>
<feature type="repeat" description="ANK" evidence="3">
    <location>
        <begin position="144"/>
        <end position="176"/>
    </location>
</feature>
<dbReference type="STRING" id="2903.R1F842"/>
<evidence type="ECO:0000256" key="1">
    <source>
        <dbReference type="ARBA" id="ARBA00022737"/>
    </source>
</evidence>
<name>A0A0D3KH95_EMIH1</name>
<keyword evidence="1" id="KW-0677">Repeat</keyword>